<dbReference type="Proteomes" id="UP000233180">
    <property type="component" value="Unassembled WGS sequence"/>
</dbReference>
<dbReference type="FunFam" id="3.40.50.300:FF:000063">
    <property type="entry name" value="dynein heavy chain 6, axonemal"/>
    <property type="match status" value="1"/>
</dbReference>
<dbReference type="FunFam" id="1.20.58.1120:FF:000008">
    <property type="entry name" value="Dynein heavy chain 10, axonemal"/>
    <property type="match status" value="1"/>
</dbReference>
<dbReference type="Pfam" id="PF12774">
    <property type="entry name" value="AAA_6"/>
    <property type="match status" value="1"/>
</dbReference>
<dbReference type="InterPro" id="IPR035699">
    <property type="entry name" value="AAA_6"/>
</dbReference>
<dbReference type="InterPro" id="IPR027417">
    <property type="entry name" value="P-loop_NTPase"/>
</dbReference>
<dbReference type="Pfam" id="PF12780">
    <property type="entry name" value="AAA_8"/>
    <property type="match status" value="1"/>
</dbReference>
<dbReference type="GO" id="GO:0007018">
    <property type="term" value="P:microtubule-based movement"/>
    <property type="evidence" value="ECO:0007669"/>
    <property type="project" value="InterPro"/>
</dbReference>
<keyword evidence="4" id="KW-0493">Microtubule</keyword>
<keyword evidence="11" id="KW-0969">Cilium</keyword>
<dbReference type="Gene3D" id="1.20.140.100">
    <property type="entry name" value="Dynein heavy chain, N-terminal domain 2"/>
    <property type="match status" value="1"/>
</dbReference>
<dbReference type="InterPro" id="IPR026983">
    <property type="entry name" value="DHC"/>
</dbReference>
<dbReference type="Pfam" id="PF08393">
    <property type="entry name" value="DHC_N2"/>
    <property type="match status" value="1"/>
</dbReference>
<dbReference type="GO" id="GO:0045505">
    <property type="term" value="F:dynein intermediate chain binding"/>
    <property type="evidence" value="ECO:0007669"/>
    <property type="project" value="InterPro"/>
</dbReference>
<feature type="coiled-coil region" evidence="15">
    <location>
        <begin position="3309"/>
        <end position="3371"/>
    </location>
</feature>
<dbReference type="FunFam" id="3.40.50.300:FF:001855">
    <property type="entry name" value="Dynein axonemal heavy chain 10"/>
    <property type="match status" value="1"/>
</dbReference>
<accession>A0A2K6MMH6</accession>
<dbReference type="InterPro" id="IPR035706">
    <property type="entry name" value="AAA_9"/>
</dbReference>
<evidence type="ECO:0000256" key="8">
    <source>
        <dbReference type="ARBA" id="ARBA00022840"/>
    </source>
</evidence>
<dbReference type="Gene3D" id="3.40.50.300">
    <property type="entry name" value="P-loop containing nucleotide triphosphate hydrolases"/>
    <property type="match status" value="6"/>
</dbReference>
<reference evidence="17 18" key="1">
    <citation type="submission" date="2016-06" db="EMBL/GenBank/DDBJ databases">
        <title>Genome of Rhinopithecus bieti.</title>
        <authorList>
            <person name="Wu"/>
            <person name="C.-I. and Zhang"/>
            <person name="Y."/>
        </authorList>
    </citation>
    <scope>NUCLEOTIDE SEQUENCE</scope>
</reference>
<evidence type="ECO:0000313" key="18">
    <source>
        <dbReference type="Proteomes" id="UP000233180"/>
    </source>
</evidence>
<dbReference type="SUPFAM" id="SSF52540">
    <property type="entry name" value="P-loop containing nucleoside triphosphate hydrolases"/>
    <property type="match status" value="4"/>
</dbReference>
<dbReference type="Gene3D" id="1.10.287.2620">
    <property type="match status" value="1"/>
</dbReference>
<dbReference type="Gene3D" id="1.10.8.710">
    <property type="match status" value="1"/>
</dbReference>
<dbReference type="InterPro" id="IPR041228">
    <property type="entry name" value="Dynein_C"/>
</dbReference>
<feature type="domain" description="AAA+ ATPase" evidence="16">
    <location>
        <begin position="2168"/>
        <end position="2304"/>
    </location>
</feature>
<keyword evidence="13" id="KW-0206">Cytoskeleton</keyword>
<dbReference type="Gene3D" id="1.10.8.720">
    <property type="entry name" value="Region D6 of dynein motor"/>
    <property type="match status" value="1"/>
</dbReference>
<reference evidence="17" key="2">
    <citation type="submission" date="2025-08" db="UniProtKB">
        <authorList>
            <consortium name="Ensembl"/>
        </authorList>
    </citation>
    <scope>IDENTIFICATION</scope>
</reference>
<feature type="domain" description="AAA+ ATPase" evidence="16">
    <location>
        <begin position="1888"/>
        <end position="2024"/>
    </location>
</feature>
<evidence type="ECO:0000256" key="12">
    <source>
        <dbReference type="ARBA" id="ARBA00023175"/>
    </source>
</evidence>
<evidence type="ECO:0000256" key="15">
    <source>
        <dbReference type="SAM" id="Coils"/>
    </source>
</evidence>
<dbReference type="Pfam" id="PF18198">
    <property type="entry name" value="AAA_lid_11"/>
    <property type="match status" value="1"/>
</dbReference>
<dbReference type="FunFam" id="1.10.8.1220:FF:000001">
    <property type="entry name" value="Dynein axonemal heavy chain 5"/>
    <property type="match status" value="1"/>
</dbReference>
<keyword evidence="3" id="KW-0963">Cytoplasm</keyword>
<dbReference type="InterPro" id="IPR024743">
    <property type="entry name" value="Dynein_HC_stalk"/>
</dbReference>
<dbReference type="GO" id="GO:0005874">
    <property type="term" value="C:microtubule"/>
    <property type="evidence" value="ECO:0007669"/>
    <property type="project" value="UniProtKB-KW"/>
</dbReference>
<dbReference type="Gene3D" id="3.10.490.20">
    <property type="match status" value="1"/>
</dbReference>
<dbReference type="PANTHER" id="PTHR22878">
    <property type="entry name" value="DYNEIN HEAVY CHAIN 6, AXONEMAL-LIKE-RELATED"/>
    <property type="match status" value="1"/>
</dbReference>
<dbReference type="GO" id="GO:0005858">
    <property type="term" value="C:axonemal dynein complex"/>
    <property type="evidence" value="ECO:0007669"/>
    <property type="project" value="UniProtKB-ARBA"/>
</dbReference>
<evidence type="ECO:0000256" key="11">
    <source>
        <dbReference type="ARBA" id="ARBA00023069"/>
    </source>
</evidence>
<dbReference type="InterPro" id="IPR042228">
    <property type="entry name" value="Dynein_linker_3"/>
</dbReference>
<sequence length="4519" mass="519683">MDDLRVLWMRDRVYAAFGITDPQLFEDLLNRDDGQGEDLILHFLNQTSEEEGPSALFIYRTMVPEEVEVEIDEIPVLSAEEKEEEEIYSQKVESVDKGRAKHASLRTESLGQPVIDVEDEEMDKEISENLPSKRIVKHIVEKMHLHMLCAPLPKEFLDQNVVFFLRNTKEAISEATDMKEAMEIMPETLEYGIINANVLHFLKDIICQVFLPALSFNQHRTSTTVGVTSGEGFDSSEYESDLPPMPGEAVEYHSIQLIRDEFLMNVQKFASNIQRTMQQLEGEIKLEMPTISVEGEVSDLAADPETVDILEQCVINWLNQISIAVEGQLKKTPQGKGPLAEIEFWRERNATLSALHEQTKLPIVRKVLDVIKESDSMLVANLQPVFTELFKLHTEASDNVRFLSTVERYFKNITHGSGFHVVLDTIPAMMSALRMVWIISRHYNKDERMIPLMERIAWEIAERVCRVVNLRTLFKENRASAQNKTLDARNTLKLWKKAYFDTRAKIEASGREARWEFDRKRLFERTDYMATICQDLSDILQVLEEFYNIFGPELKAVTGDPKRIDDVLCRVDGLVTPMENLTFDPFSIKSSQFWKYVMDEFKIEVLIDIINKIFVQNLENPPLYKNHPPVAGAIYWERSLFFRIKHTILRFQEVQEILDSDRGQEVKQKYLEVGKTMKEYEDRKYEQWMEATEQVLPALMKKSLLTKSSTAAEEPLTLERGAVFAINFSPALREIINETKYLEQLGFTVPELARNVALQEDKFLRYTDGIQRMLDHYHTLIGTLNEAESVLLNDHSQELLRVFRSGYKRLNWNSLGIGDYITGCKQAIGKFESLVHQIHKNADDISSRLTLIEAINLFKYPAAKSEEELPGVKEFFEHIERERARDVDHMVRWYLAIGPLLTKVEGLVVHTNTGKAPRLASYYEYWEKKIYEVLTKLVLKNLQSFNSLILGNVPLFQTETILTAPEIILHPNTNEIDKMCFHCVRNCVEITKHFVRWMNGSCLECPPQKGEEEEVVIINFYNDISLNPQIIEQAVMIPQNVHRILINLMKYLQKWKRYRPLWKLDKAIVMEKFAAKKPPCVAYDEKLQFYSKIAYEVMRHPLIKDEHCIRLQLGHLANTVQENAKSWVISLGKLLNESAKEELYNLHEEMEHLAKSLRKIPNTLEDLKFVLATIAEIRSKSLVMELRYRDVQERYRTMAMYNLFPPDAEKELVDKIESTWSNLFNDSVNVEHALGDIKRTFTEITRGEIMNYRVQIEDFAKRFYSEGPGSVGDDLDTGVELLGVFERELARHEKSRQELANAEKLFDLPITMYPELLKVQKEMNGLRMIYELYEGLKVAKEEWSQTLWINLNVQILQEGIEGFLRALRKLPRSVRGLSVAYYLEAKMKAFKDSIPLLLDLKHEALRDRHWKELMEKTSVFFEMTETFTLENMFAMELHKHTDVLNEIVTAAIKEVAIEKAVKEILDTWENMKFTVVKYYKGTQERGYILGSVDEIIQSLDDNTFNLQSISGSRFVGPFLQTVHKWEKTLSLIGEVIEIWMLVQRKWMYLESIFIGGDIRSQLPEEAKKFDNIDRVFKRIMGETLKDPVIKRCCEAPNRLSDLQNVSEGLEKCQKSLNDYLDSKRNAFPRFFFISDDELLSILGSSDPLCVQEHMIKMYDNIASLRFNDGDSGEKLVSAMISAEGEVMEFRKIVRAEGRVEDWMTAVLNEMRRTNRLITKEAIFRYCEDRSRVDWMLLYQGVVVLAASQVWWTWEVEDVFHKVQKGEKQAMKNYGRKMHRQIDELVTRITMPLSKNDRKKYNTVLIIDVHARDIVDSFIRGSILEAREFEWESQLRFYWDREPDELNIRQCTGTFGYGYEYMGLNGRLVITPLTDRIYLTLTQALSMYLGGAPAGPAGTGKTETTKDLAKALGLLCVVTNCGEGMDYKAVGKIFSGLAQCGAWGCFDEFNRIDASVLSVISSQIQTIRNALIHQLTTFQFEGQEISLDSRMGIFITMNPGYAGRTELPESVKALFRPVVVIVPDLQQICEIMLFSEGFLGAKTLAKKMTVLYKLAREQLSKQYHYDFGLRALKSVLVMAGELKRGSSDLREVGAMWPCGDMNLPKFNVPLFLQLDFGSVFLGLRLPSRPLPLNFNDAVGVLEEKRLCAQLPLFVPQVDKVVQMFETMLTRHTTMVVGPTRGGKSVVINTLCQAQTKLGLMTKLYILNPKAVSVIELYGILDPTTRDWTDGVLSNIFREINRPTDKKERKYILFDGDVDALWVENMNSVMDDNRLLTLANGERIRLQAHCALLFEVGDLQYASPATVSRCGMVYVDPKNLKYRPYWEKWVNQIPNKVEQYNLNSLFEKYVPYLMDVIVEGIVDGRQTEKLKTIVPQTDLNMVTQLAKMLDALLEGEIEDLDLLECYFLEALYCSLGASLLEDGRMKFDEYIKRLASLSTVDTEGVWANPGELPGQLPTLYDFHFDNKQSRWVPWSKLVPEYIHAPERKFIDILVHTVDTTRSTWILEQMVKIKQPVIFVGESGTSKTATTQNFLKNLSEETNIVLMVNFSSRTTSMDIQRNLEANVEKRTKDTYGPPMGKRLLVFMDDMNMPRVDEYGTQQPIALLKLLLEKGYLYDRGKELNCKSIRDLGFIAAMGKAGGGRNEVDPRFISLFSVFSVPFPSEESLHLIYSSILKGHTSTFHESIVAVSGKLTFCTLALYKIIVQDLPPTPSKFHYIFNLRDLSRVFNGLVLTNPERFQTVAQMVRVWRNECLRVFHDRLISETDKQLVQQHLGDLVTEHFNDDVEVVMRDPILFGDFRMALHEGEPRIYEDIQDYEAAKALFQVGMSPTLSVGSLSPEHGPREAAALGRGEEGLQVTGRAGDQRRLVMVTPVFEILLSRGYSENNFREDLKSLYLKLGLENKAMIFLFTDAHVVEEGFLELINNMLTSGIVPALFPEEEKESILSQIGQEALKQGMGPAKESVWQYFVNKSANNLHIVLGMSPVGDTLRTWCRNFPGMVNNTGIDWFMPWPPQALHAVAKSFLGCNPMIPAENIENVVKHVVLVHQSVGHYSKQFLQKLRRSNYVTPKNYLDFIHTYSKLLDEKTQYNIAQCKRLDGGLDKLKEATIQLDELNQKLAEQKVVLAEKSAACEALLEEIAVNTAVAEEKKKLAEEKAIEIEEQNKVIAMEKAEAETTLEEVMPILEAAKLELQKLDKSDVTEIRSFAKPPKQVQTVCECILIMKGYKELNWKTAKGMMSDSNFLRSLMEIDFDSITQSQVKNIKGLLKTLNTTTEEMEAVSKAGLGMLKFVEAVMGYCDVFREIKPKREKVARLERNFYLTKRELERIQNELAAIQKELETLGAKYEAAILEKQKLQEEAEIMERRLIAADKLISGLGSENIRWLNDLDELMHRRVKLLGDCLLCAAFLSYEGAFTWEFRDEMVNRIWQNDILEREIPLSQPFRLESLLTDDVEISRWGSQGLPPDELSIQNGILTTRASRFPLCIDPQQQALNWIKRKEEKNNLRVASFNDPDFLKQLEMSIKYGTPFLFRDVDEYIDPVIDNVLEKNIKVSQGRQFIILGDKEVDYDSNFRLYLNTKLANPRYSPSVFGKAMVINYTVTLKGLEDQLLSVLVAYERRELEEQREHLIQETSENKNLLKDLEDSLLRELATSTGNMLDNVDLVHTLEETKSKATEVSEKLKLAEKTALDIDRLRDGYRPAARRGAILFFVLSEMALVNSMYQYSLIAFLEVFGLSLKKSLPDSILMKRLRNIMDTLTFNIYNYGCTGLFERHKLLFSFNMTIKIEQAEGRVPQEELDFFLKGNISLEKSRRKKPCAWLSDQGWEDIILLSEMFSDSFGRLPDDVENNQTVWQEWYDLDSLEQFPFPLGYDNNITPFQKLLILRCFRVDRVYRAVTDYVTITMGEKYVQPPMISFEAIFEQSTPNSPIVFILSPGSDPASDLMKLAERSGFGGNRLKFLAMGQGQEKVALQLLETAVARGQWLMLQNCHLLVKWLKDLEKSLERITKPHPDFRLWLTTDPTKGFPIGILQKSLKVVTEPPNGLKLNMRATYFKISHEMLDQCPHPAFKPLVYVLAFFHAVVQERRKFGKIGWNVYYDFNESDFQVCMEILNTYLTKAFQQRDPRIPWGSLKYLIGEVMYGGRAIDSFDRRILTIYMDEYLGDFIFDTFQPFHFFRNKEVDYKIPVGDEKEKFVEAIEALPLANTPEVFGLHSNAEIGYYTQAARDMWAHLLELQPQTGESSSGISRDDYIGQVAKDIENKMPKVFDLDQVRKRLGTGISPTSVVLLQELERFNKLVVRMTKSLAELQRALAGEVGMSNELDDVARSLFIGHIPNIWRRLAPDTLKSLGNWMVYFLRRFSQYMLWVTEGEPSVMWLSGLHVPESYLTALVQATCRKNSWPLDRSTLFTQVTKFQDADEVNERAGQGCFVSGLYLEGADWDIEKGCLIKSKPKVLVVDLPILKIIPIEAHRLKLQNTFRTPVYTTSMRRNEMGVGLVFEADLFTTRHISHWVLQGVCLTLNSD</sequence>
<dbReference type="InterPro" id="IPR013602">
    <property type="entry name" value="Dynein_heavy_linker"/>
</dbReference>
<keyword evidence="18" id="KW-1185">Reference proteome</keyword>
<keyword evidence="12" id="KW-0505">Motor protein</keyword>
<evidence type="ECO:0000256" key="6">
    <source>
        <dbReference type="ARBA" id="ARBA00022741"/>
    </source>
</evidence>
<proteinExistence type="inferred from homology"/>
<reference evidence="17" key="3">
    <citation type="submission" date="2025-09" db="UniProtKB">
        <authorList>
            <consortium name="Ensembl"/>
        </authorList>
    </citation>
    <scope>IDENTIFICATION</scope>
</reference>
<keyword evidence="9" id="KW-0243">Dynein</keyword>
<dbReference type="Gene3D" id="1.10.8.1220">
    <property type="match status" value="1"/>
</dbReference>
<dbReference type="GO" id="GO:0008569">
    <property type="term" value="F:minus-end-directed microtubule motor activity"/>
    <property type="evidence" value="ECO:0007669"/>
    <property type="project" value="InterPro"/>
</dbReference>
<dbReference type="InterPro" id="IPR041589">
    <property type="entry name" value="DNAH3_AAA_lid_1"/>
</dbReference>
<dbReference type="Gene3D" id="3.20.180.20">
    <property type="entry name" value="Dynein heavy chain, N-terminal domain 2"/>
    <property type="match status" value="1"/>
</dbReference>
<dbReference type="Gene3D" id="1.20.1270.280">
    <property type="match status" value="1"/>
</dbReference>
<dbReference type="InterPro" id="IPR041658">
    <property type="entry name" value="AAA_lid_11"/>
</dbReference>
<dbReference type="Pfam" id="PF25007">
    <property type="entry name" value="DYH2-5-8_CC"/>
    <property type="match status" value="1"/>
</dbReference>
<comment type="similarity">
    <text evidence="2">Belongs to the dynein heavy chain family.</text>
</comment>
<evidence type="ECO:0000256" key="7">
    <source>
        <dbReference type="ARBA" id="ARBA00022803"/>
    </source>
</evidence>
<dbReference type="InterPro" id="IPR042222">
    <property type="entry name" value="Dynein_2_N"/>
</dbReference>
<dbReference type="FunFam" id="1.20.920.30:FF:000007">
    <property type="entry name" value="Dynein axonemal heavy chain 10"/>
    <property type="match status" value="1"/>
</dbReference>
<keyword evidence="7" id="KW-0802">TPR repeat</keyword>
<dbReference type="Pfam" id="PF12775">
    <property type="entry name" value="AAA_7"/>
    <property type="match status" value="1"/>
</dbReference>
<dbReference type="InterPro" id="IPR056759">
    <property type="entry name" value="DYH2-5-8_CC"/>
</dbReference>
<dbReference type="Pfam" id="PF12777">
    <property type="entry name" value="MT"/>
    <property type="match status" value="1"/>
</dbReference>
<dbReference type="FunFam" id="3.40.50.300:FF:000049">
    <property type="entry name" value="Dynein, axonemal, heavy chain 5"/>
    <property type="match status" value="1"/>
</dbReference>
<dbReference type="Gene3D" id="6.10.140.1060">
    <property type="match status" value="1"/>
</dbReference>
<dbReference type="Pfam" id="PF12781">
    <property type="entry name" value="AAA_9"/>
    <property type="match status" value="1"/>
</dbReference>
<evidence type="ECO:0000256" key="4">
    <source>
        <dbReference type="ARBA" id="ARBA00022701"/>
    </source>
</evidence>
<name>A0A2K6MMH6_RHIBE</name>
<evidence type="ECO:0000313" key="17">
    <source>
        <dbReference type="Ensembl" id="ENSRBIP00000036985.1"/>
    </source>
</evidence>
<dbReference type="InterPro" id="IPR013594">
    <property type="entry name" value="Dynein_heavy_tail"/>
</dbReference>
<dbReference type="Gene3D" id="1.20.920.20">
    <property type="match status" value="1"/>
</dbReference>
<evidence type="ECO:0000256" key="10">
    <source>
        <dbReference type="ARBA" id="ARBA00023054"/>
    </source>
</evidence>
<evidence type="ECO:0000256" key="13">
    <source>
        <dbReference type="ARBA" id="ARBA00023212"/>
    </source>
</evidence>
<comment type="subcellular location">
    <subcellularLocation>
        <location evidence="1">Cytoplasm</location>
        <location evidence="1">Cytoskeleton</location>
        <location evidence="1">Cilium axoneme</location>
    </subcellularLocation>
</comment>
<dbReference type="InterPro" id="IPR043160">
    <property type="entry name" value="Dynein_C_barrel"/>
</dbReference>
<protein>
    <submittedName>
        <fullName evidence="17">Dynein axonemal heavy chain 10</fullName>
    </submittedName>
</protein>
<dbReference type="InterPro" id="IPR004273">
    <property type="entry name" value="Dynein_heavy_D6_P-loop"/>
</dbReference>
<dbReference type="Pfam" id="PF08385">
    <property type="entry name" value="DHC_N1"/>
    <property type="match status" value="2"/>
</dbReference>
<dbReference type="Gene3D" id="1.10.472.130">
    <property type="match status" value="1"/>
</dbReference>
<dbReference type="Gene3D" id="1.20.920.30">
    <property type="match status" value="1"/>
</dbReference>
<dbReference type="GO" id="GO:0008017">
    <property type="term" value="F:microtubule binding"/>
    <property type="evidence" value="ECO:0007669"/>
    <property type="project" value="UniProtKB-ARBA"/>
</dbReference>
<dbReference type="Pfam" id="PF17852">
    <property type="entry name" value="Dynein_AAA_lid"/>
    <property type="match status" value="1"/>
</dbReference>
<keyword evidence="5" id="KW-0677">Repeat</keyword>
<evidence type="ECO:0000256" key="2">
    <source>
        <dbReference type="ARBA" id="ARBA00008887"/>
    </source>
</evidence>
<dbReference type="FunFam" id="3.40.50.300:FF:000153">
    <property type="entry name" value="Dynein axonemal heavy chain 1"/>
    <property type="match status" value="1"/>
</dbReference>
<feature type="domain" description="AAA+ ATPase" evidence="16">
    <location>
        <begin position="2510"/>
        <end position="2663"/>
    </location>
</feature>
<evidence type="ECO:0000256" key="5">
    <source>
        <dbReference type="ARBA" id="ARBA00022737"/>
    </source>
</evidence>
<dbReference type="Pfam" id="PF03028">
    <property type="entry name" value="Dynein_heavy"/>
    <property type="match status" value="1"/>
</dbReference>
<dbReference type="Pfam" id="PF17857">
    <property type="entry name" value="AAA_lid_1"/>
    <property type="match status" value="1"/>
</dbReference>
<keyword evidence="14" id="KW-0966">Cell projection</keyword>
<dbReference type="FunFam" id="3.40.50.300:FF:002141">
    <property type="entry name" value="Dynein heavy chain"/>
    <property type="match status" value="1"/>
</dbReference>
<evidence type="ECO:0000256" key="14">
    <source>
        <dbReference type="ARBA" id="ARBA00023273"/>
    </source>
</evidence>
<dbReference type="GeneTree" id="ENSGT00940000154642"/>
<dbReference type="OMA" id="VGEAMYG"/>
<dbReference type="InterPro" id="IPR003593">
    <property type="entry name" value="AAA+_ATPase"/>
</dbReference>
<dbReference type="GO" id="GO:0051959">
    <property type="term" value="F:dynein light intermediate chain binding"/>
    <property type="evidence" value="ECO:0007669"/>
    <property type="project" value="InterPro"/>
</dbReference>
<gene>
    <name evidence="17" type="primary">DNAH10</name>
</gene>
<dbReference type="InterPro" id="IPR041466">
    <property type="entry name" value="Dynein_AAA5_ext"/>
</dbReference>
<keyword evidence="6" id="KW-0547">Nucleotide-binding</keyword>
<dbReference type="FunFam" id="1.10.287.2620:FF:000002">
    <property type="entry name" value="Dynein heavy chain 2, axonemal"/>
    <property type="match status" value="1"/>
</dbReference>
<keyword evidence="8" id="KW-0067">ATP-binding</keyword>
<dbReference type="FunFam" id="1.10.8.720:FF:000005">
    <property type="entry name" value="Dynein axonemal heavy chain 10"/>
    <property type="match status" value="1"/>
</dbReference>
<dbReference type="Pfam" id="PF18199">
    <property type="entry name" value="Dynein_C"/>
    <property type="match status" value="1"/>
</dbReference>
<dbReference type="FunFam" id="3.20.180.20:FF:000001">
    <property type="entry name" value="Dynein axonemal heavy chain 5"/>
    <property type="match status" value="1"/>
</dbReference>
<dbReference type="GO" id="GO:0005524">
    <property type="term" value="F:ATP binding"/>
    <property type="evidence" value="ECO:0007669"/>
    <property type="project" value="UniProtKB-KW"/>
</dbReference>
<dbReference type="SMART" id="SM00382">
    <property type="entry name" value="AAA"/>
    <property type="match status" value="3"/>
</dbReference>
<dbReference type="Gene3D" id="1.20.58.1120">
    <property type="match status" value="1"/>
</dbReference>
<dbReference type="PANTHER" id="PTHR22878:SF63">
    <property type="entry name" value="DYNEIN AXONEMAL HEAVY CHAIN 10"/>
    <property type="match status" value="1"/>
</dbReference>
<dbReference type="FunFam" id="1.20.140.100:FF:000013">
    <property type="entry name" value="Dynein heavy chain 10, axonemal"/>
    <property type="match status" value="1"/>
</dbReference>
<dbReference type="Ensembl" id="ENSRBIT00000060995.1">
    <property type="protein sequence ID" value="ENSRBIP00000036985.1"/>
    <property type="gene ID" value="ENSRBIG00000042075.1"/>
</dbReference>
<dbReference type="InterPro" id="IPR043157">
    <property type="entry name" value="Dynein_AAA1S"/>
</dbReference>
<evidence type="ECO:0000256" key="9">
    <source>
        <dbReference type="ARBA" id="ARBA00023017"/>
    </source>
</evidence>
<evidence type="ECO:0000256" key="1">
    <source>
        <dbReference type="ARBA" id="ARBA00004430"/>
    </source>
</evidence>
<keyword evidence="10 15" id="KW-0175">Coiled coil</keyword>
<dbReference type="InterPro" id="IPR042219">
    <property type="entry name" value="AAA_lid_11_sf"/>
</dbReference>
<feature type="coiled-coil region" evidence="15">
    <location>
        <begin position="3095"/>
        <end position="3161"/>
    </location>
</feature>
<evidence type="ECO:0000259" key="16">
    <source>
        <dbReference type="SMART" id="SM00382"/>
    </source>
</evidence>
<dbReference type="FunFam" id="1.20.1270.280:FF:000005">
    <property type="entry name" value="Dynein axonemal heavy chain 10"/>
    <property type="match status" value="1"/>
</dbReference>
<dbReference type="FunFam" id="3.10.490.20:FF:000006">
    <property type="entry name" value="Dynein axonemal heavy chain 10"/>
    <property type="match status" value="1"/>
</dbReference>
<dbReference type="FunFam" id="1.20.920.20:FF:000008">
    <property type="entry name" value="Dynein heavy chain 10, axonemal"/>
    <property type="match status" value="1"/>
</dbReference>
<dbReference type="GO" id="GO:0097729">
    <property type="term" value="C:9+2 motile cilium"/>
    <property type="evidence" value="ECO:0007669"/>
    <property type="project" value="UniProtKB-ARBA"/>
</dbReference>
<dbReference type="FunFam" id="1.10.472.130:FF:000010">
    <property type="entry name" value="Dynein axonemal heavy chain 10"/>
    <property type="match status" value="1"/>
</dbReference>
<dbReference type="InterPro" id="IPR024317">
    <property type="entry name" value="Dynein_heavy_chain_D4_dom"/>
</dbReference>
<organism evidence="17 18">
    <name type="scientific">Rhinopithecus bieti</name>
    <name type="common">Black snub-nosed monkey</name>
    <name type="synonym">Pygathrix bieti</name>
    <dbReference type="NCBI Taxonomy" id="61621"/>
    <lineage>
        <taxon>Eukaryota</taxon>
        <taxon>Metazoa</taxon>
        <taxon>Chordata</taxon>
        <taxon>Craniata</taxon>
        <taxon>Vertebrata</taxon>
        <taxon>Euteleostomi</taxon>
        <taxon>Mammalia</taxon>
        <taxon>Eutheria</taxon>
        <taxon>Euarchontoglires</taxon>
        <taxon>Primates</taxon>
        <taxon>Haplorrhini</taxon>
        <taxon>Catarrhini</taxon>
        <taxon>Cercopithecidae</taxon>
        <taxon>Colobinae</taxon>
        <taxon>Rhinopithecus</taxon>
    </lineage>
</organism>
<evidence type="ECO:0000256" key="3">
    <source>
        <dbReference type="ARBA" id="ARBA00022490"/>
    </source>
</evidence>
<dbReference type="STRING" id="61621.ENSRBIP00000036985"/>